<proteinExistence type="predicted"/>
<organism evidence="3">
    <name type="scientific">Volvox carteri f. nagariensis</name>
    <dbReference type="NCBI Taxonomy" id="3068"/>
    <lineage>
        <taxon>Eukaryota</taxon>
        <taxon>Viridiplantae</taxon>
        <taxon>Chlorophyta</taxon>
        <taxon>core chlorophytes</taxon>
        <taxon>Chlorophyceae</taxon>
        <taxon>CS clade</taxon>
        <taxon>Chlamydomonadales</taxon>
        <taxon>Volvocaceae</taxon>
        <taxon>Volvox</taxon>
    </lineage>
</organism>
<feature type="signal peptide" evidence="1">
    <location>
        <begin position="1"/>
        <end position="18"/>
    </location>
</feature>
<dbReference type="RefSeq" id="XP_002949544.1">
    <property type="nucleotide sequence ID" value="XM_002949498.1"/>
</dbReference>
<dbReference type="AlphaFoldDB" id="D8TSZ3"/>
<name>D8TSZ3_VOLCA</name>
<dbReference type="InParanoid" id="D8TSZ3"/>
<keyword evidence="1" id="KW-0732">Signal</keyword>
<protein>
    <recommendedName>
        <fullName evidence="4">Secreted protein</fullName>
    </recommendedName>
</protein>
<evidence type="ECO:0000313" key="2">
    <source>
        <dbReference type="EMBL" id="EFJ49563.1"/>
    </source>
</evidence>
<dbReference type="EMBL" id="GL378335">
    <property type="protein sequence ID" value="EFJ49563.1"/>
    <property type="molecule type" value="Genomic_DNA"/>
</dbReference>
<accession>D8TSZ3</accession>
<gene>
    <name evidence="2" type="ORF">VOLCADRAFT_89907</name>
</gene>
<evidence type="ECO:0008006" key="4">
    <source>
        <dbReference type="Google" id="ProtNLM"/>
    </source>
</evidence>
<reference evidence="2 3" key="1">
    <citation type="journal article" date="2010" name="Science">
        <title>Genomic analysis of organismal complexity in the multicellular green alga Volvox carteri.</title>
        <authorList>
            <person name="Prochnik S.E."/>
            <person name="Umen J."/>
            <person name="Nedelcu A.M."/>
            <person name="Hallmann A."/>
            <person name="Miller S.M."/>
            <person name="Nishii I."/>
            <person name="Ferris P."/>
            <person name="Kuo A."/>
            <person name="Mitros T."/>
            <person name="Fritz-Laylin L.K."/>
            <person name="Hellsten U."/>
            <person name="Chapman J."/>
            <person name="Simakov O."/>
            <person name="Rensing S.A."/>
            <person name="Terry A."/>
            <person name="Pangilinan J."/>
            <person name="Kapitonov V."/>
            <person name="Jurka J."/>
            <person name="Salamov A."/>
            <person name="Shapiro H."/>
            <person name="Schmutz J."/>
            <person name="Grimwood J."/>
            <person name="Lindquist E."/>
            <person name="Lucas S."/>
            <person name="Grigoriev I.V."/>
            <person name="Schmitt R."/>
            <person name="Kirk D."/>
            <person name="Rokhsar D.S."/>
        </authorList>
    </citation>
    <scope>NUCLEOTIDE SEQUENCE [LARGE SCALE GENOMIC DNA]</scope>
    <source>
        <strain evidence="3">f. Nagariensis / Eve</strain>
    </source>
</reference>
<evidence type="ECO:0000313" key="3">
    <source>
        <dbReference type="Proteomes" id="UP000001058"/>
    </source>
</evidence>
<feature type="chain" id="PRO_5003123841" description="Secreted protein" evidence="1">
    <location>
        <begin position="19"/>
        <end position="105"/>
    </location>
</feature>
<dbReference type="KEGG" id="vcn:VOLCADRAFT_89907"/>
<dbReference type="Proteomes" id="UP000001058">
    <property type="component" value="Unassembled WGS sequence"/>
</dbReference>
<keyword evidence="3" id="KW-1185">Reference proteome</keyword>
<sequence length="105" mass="11612">MPHLPLLLSFCLVDSAYGIVANPQNPKSTHIHRYERRGAHINLEPRPAIHGISQIRCSEGDGMRGEDKLRTISDASTCVVLTSVSQHNTEALRILTKYGQALLQP</sequence>
<dbReference type="GeneID" id="9618617"/>
<evidence type="ECO:0000256" key="1">
    <source>
        <dbReference type="SAM" id="SignalP"/>
    </source>
</evidence>